<evidence type="ECO:0000256" key="1">
    <source>
        <dbReference type="SAM" id="Phobius"/>
    </source>
</evidence>
<keyword evidence="1" id="KW-0812">Transmembrane</keyword>
<gene>
    <name evidence="2" type="ORF">K402DRAFT_342005</name>
</gene>
<feature type="transmembrane region" description="Helical" evidence="1">
    <location>
        <begin position="198"/>
        <end position="217"/>
    </location>
</feature>
<accession>A0A6G1GKV5</accession>
<dbReference type="EMBL" id="ML977196">
    <property type="protein sequence ID" value="KAF1981593.1"/>
    <property type="molecule type" value="Genomic_DNA"/>
</dbReference>
<proteinExistence type="predicted"/>
<name>A0A6G1GKV5_9PEZI</name>
<dbReference type="AlphaFoldDB" id="A0A6G1GKV5"/>
<reference evidence="2" key="1">
    <citation type="journal article" date="2020" name="Stud. Mycol.">
        <title>101 Dothideomycetes genomes: a test case for predicting lifestyles and emergence of pathogens.</title>
        <authorList>
            <person name="Haridas S."/>
            <person name="Albert R."/>
            <person name="Binder M."/>
            <person name="Bloem J."/>
            <person name="Labutti K."/>
            <person name="Salamov A."/>
            <person name="Andreopoulos B."/>
            <person name="Baker S."/>
            <person name="Barry K."/>
            <person name="Bills G."/>
            <person name="Bluhm B."/>
            <person name="Cannon C."/>
            <person name="Castanera R."/>
            <person name="Culley D."/>
            <person name="Daum C."/>
            <person name="Ezra D."/>
            <person name="Gonzalez J."/>
            <person name="Henrissat B."/>
            <person name="Kuo A."/>
            <person name="Liang C."/>
            <person name="Lipzen A."/>
            <person name="Lutzoni F."/>
            <person name="Magnuson J."/>
            <person name="Mondo S."/>
            <person name="Nolan M."/>
            <person name="Ohm R."/>
            <person name="Pangilinan J."/>
            <person name="Park H.-J."/>
            <person name="Ramirez L."/>
            <person name="Alfaro M."/>
            <person name="Sun H."/>
            <person name="Tritt A."/>
            <person name="Yoshinaga Y."/>
            <person name="Zwiers L.-H."/>
            <person name="Turgeon B."/>
            <person name="Goodwin S."/>
            <person name="Spatafora J."/>
            <person name="Crous P."/>
            <person name="Grigoriev I."/>
        </authorList>
    </citation>
    <scope>NUCLEOTIDE SEQUENCE</scope>
    <source>
        <strain evidence="2">CBS 113979</strain>
    </source>
</reference>
<dbReference type="Pfam" id="PF06912">
    <property type="entry name" value="DUF1275"/>
    <property type="match status" value="1"/>
</dbReference>
<dbReference type="InterPro" id="IPR010699">
    <property type="entry name" value="DUF1275"/>
</dbReference>
<feature type="transmembrane region" description="Helical" evidence="1">
    <location>
        <begin position="69"/>
        <end position="91"/>
    </location>
</feature>
<feature type="transmembrane region" description="Helical" evidence="1">
    <location>
        <begin position="103"/>
        <end position="122"/>
    </location>
</feature>
<protein>
    <submittedName>
        <fullName evidence="2">DUF1275 domain protein</fullName>
    </submittedName>
</protein>
<dbReference type="PANTHER" id="PTHR37488:SF2">
    <property type="entry name" value="DUF1275 DOMAIN-CONTAINING PROTEIN"/>
    <property type="match status" value="1"/>
</dbReference>
<dbReference type="PANTHER" id="PTHR37488">
    <property type="entry name" value="DUF1275 DOMAIN-CONTAINING PROTEIN"/>
    <property type="match status" value="1"/>
</dbReference>
<keyword evidence="1" id="KW-1133">Transmembrane helix</keyword>
<dbReference type="OrthoDB" id="5288586at2759"/>
<feature type="transmembrane region" description="Helical" evidence="1">
    <location>
        <begin position="223"/>
        <end position="242"/>
    </location>
</feature>
<organism evidence="2 3">
    <name type="scientific">Aulographum hederae CBS 113979</name>
    <dbReference type="NCBI Taxonomy" id="1176131"/>
    <lineage>
        <taxon>Eukaryota</taxon>
        <taxon>Fungi</taxon>
        <taxon>Dikarya</taxon>
        <taxon>Ascomycota</taxon>
        <taxon>Pezizomycotina</taxon>
        <taxon>Dothideomycetes</taxon>
        <taxon>Pleosporomycetidae</taxon>
        <taxon>Aulographales</taxon>
        <taxon>Aulographaceae</taxon>
    </lineage>
</organism>
<keyword evidence="1" id="KW-0472">Membrane</keyword>
<sequence>MNSRGFLSRFTEPVKPQYGDYALEICSLCTGLIDAVSFNNWGTFVGMQTGNTVILGLSAADLPTTQPHAAVTTLASLGSFIIGAHLTFVLARLTTPTLRRSTIIISFLIQGALIIISAALAVTYTVPQDLNGEGSVLDNILIVAAIPPLAFQSGMQIATSRILGFNELPTCVLTSSYADIAGDKELWRLRNVKRNRRVASAVCLLIGAICSGWIMRRGAGADVALWVAAGLKVACAVLLGVFMKGVEQEREDEV</sequence>
<evidence type="ECO:0000313" key="2">
    <source>
        <dbReference type="EMBL" id="KAF1981593.1"/>
    </source>
</evidence>
<dbReference type="Proteomes" id="UP000800041">
    <property type="component" value="Unassembled WGS sequence"/>
</dbReference>
<feature type="transmembrane region" description="Helical" evidence="1">
    <location>
        <begin position="134"/>
        <end position="151"/>
    </location>
</feature>
<keyword evidence="3" id="KW-1185">Reference proteome</keyword>
<evidence type="ECO:0000313" key="3">
    <source>
        <dbReference type="Proteomes" id="UP000800041"/>
    </source>
</evidence>